<feature type="compositionally biased region" description="Basic and acidic residues" evidence="1">
    <location>
        <begin position="162"/>
        <end position="171"/>
    </location>
</feature>
<feature type="compositionally biased region" description="Basic and acidic residues" evidence="1">
    <location>
        <begin position="199"/>
        <end position="216"/>
    </location>
</feature>
<evidence type="ECO:0000256" key="1">
    <source>
        <dbReference type="SAM" id="MobiDB-lite"/>
    </source>
</evidence>
<evidence type="ECO:0000313" key="3">
    <source>
        <dbReference type="Proteomes" id="UP001344632"/>
    </source>
</evidence>
<feature type="compositionally biased region" description="Acidic residues" evidence="1">
    <location>
        <begin position="152"/>
        <end position="161"/>
    </location>
</feature>
<name>A0ABU6GP05_9BACL</name>
<dbReference type="EMBL" id="JARLKZ010000008">
    <property type="protein sequence ID" value="MEC0240837.1"/>
    <property type="molecule type" value="Genomic_DNA"/>
</dbReference>
<organism evidence="2 3">
    <name type="scientific">Paenibacillus dokdonensis</name>
    <dbReference type="NCBI Taxonomy" id="2567944"/>
    <lineage>
        <taxon>Bacteria</taxon>
        <taxon>Bacillati</taxon>
        <taxon>Bacillota</taxon>
        <taxon>Bacilli</taxon>
        <taxon>Bacillales</taxon>
        <taxon>Paenibacillaceae</taxon>
        <taxon>Paenibacillus</taxon>
    </lineage>
</organism>
<sequence>MNILQRIKDGANRATEKAQGAVEVGKLNGQIAEVEKEMELHYVEMGRAFYEGYRAEDLTLAEREMIKHSKACDGLQKEIDEIRGRIAELKNEKLCSCGRTVELDANFCPACGRNLNEEQTTKKRSESRAASSAAAFQTDDYAETKIYKEPAPQDEDYEDYQEDRSYDREEAGASAERNYEYDYSADPNWEEPEEEEAYSDERERRQSEELERERERQLELDRRIRYWKENNDGSPEKAPVESQRDLVKCQICRADLPKGSKWCPRCGAEQI</sequence>
<dbReference type="RefSeq" id="WP_326088590.1">
    <property type="nucleotide sequence ID" value="NZ_JARLKZ010000008.1"/>
</dbReference>
<keyword evidence="3" id="KW-1185">Reference proteome</keyword>
<accession>A0ABU6GP05</accession>
<feature type="compositionally biased region" description="Basic and acidic residues" evidence="1">
    <location>
        <begin position="118"/>
        <end position="127"/>
    </location>
</feature>
<dbReference type="Proteomes" id="UP001344632">
    <property type="component" value="Unassembled WGS sequence"/>
</dbReference>
<comment type="caution">
    <text evidence="2">The sequence shown here is derived from an EMBL/GenBank/DDBJ whole genome shotgun (WGS) entry which is preliminary data.</text>
</comment>
<evidence type="ECO:0000313" key="2">
    <source>
        <dbReference type="EMBL" id="MEC0240837.1"/>
    </source>
</evidence>
<feature type="compositionally biased region" description="Acidic residues" evidence="1">
    <location>
        <begin position="188"/>
        <end position="198"/>
    </location>
</feature>
<gene>
    <name evidence="2" type="ORF">P4H66_13355</name>
</gene>
<reference evidence="2 3" key="1">
    <citation type="submission" date="2023-03" db="EMBL/GenBank/DDBJ databases">
        <title>Bacillus Genome Sequencing.</title>
        <authorList>
            <person name="Dunlap C."/>
        </authorList>
    </citation>
    <scope>NUCLEOTIDE SEQUENCE [LARGE SCALE GENOMIC DNA]</scope>
    <source>
        <strain evidence="2 3">BD-525</strain>
    </source>
</reference>
<proteinExistence type="predicted"/>
<protein>
    <submittedName>
        <fullName evidence="2">Zinc ribbon domain-containing protein</fullName>
    </submittedName>
</protein>
<feature type="region of interest" description="Disordered" evidence="1">
    <location>
        <begin position="118"/>
        <end position="216"/>
    </location>
</feature>